<dbReference type="EMBL" id="BMAT01008327">
    <property type="protein sequence ID" value="GFR82315.1"/>
    <property type="molecule type" value="Genomic_DNA"/>
</dbReference>
<evidence type="ECO:0000313" key="1">
    <source>
        <dbReference type="EMBL" id="GFR82315.1"/>
    </source>
</evidence>
<reference evidence="1 2" key="1">
    <citation type="journal article" date="2021" name="Elife">
        <title>Chloroplast acquisition without the gene transfer in kleptoplastic sea slugs, Plakobranchus ocellatus.</title>
        <authorList>
            <person name="Maeda T."/>
            <person name="Takahashi S."/>
            <person name="Yoshida T."/>
            <person name="Shimamura S."/>
            <person name="Takaki Y."/>
            <person name="Nagai Y."/>
            <person name="Toyoda A."/>
            <person name="Suzuki Y."/>
            <person name="Arimoto A."/>
            <person name="Ishii H."/>
            <person name="Satoh N."/>
            <person name="Nishiyama T."/>
            <person name="Hasebe M."/>
            <person name="Maruyama T."/>
            <person name="Minagawa J."/>
            <person name="Obokata J."/>
            <person name="Shigenobu S."/>
        </authorList>
    </citation>
    <scope>NUCLEOTIDE SEQUENCE [LARGE SCALE GENOMIC DNA]</scope>
</reference>
<name>A0AAV4GBC2_9GAST</name>
<protein>
    <submittedName>
        <fullName evidence="1">Uncharacterized protein</fullName>
    </submittedName>
</protein>
<dbReference type="Proteomes" id="UP000762676">
    <property type="component" value="Unassembled WGS sequence"/>
</dbReference>
<dbReference type="AlphaFoldDB" id="A0AAV4GBC2"/>
<evidence type="ECO:0000313" key="2">
    <source>
        <dbReference type="Proteomes" id="UP000762676"/>
    </source>
</evidence>
<comment type="caution">
    <text evidence="1">The sequence shown here is derived from an EMBL/GenBank/DDBJ whole genome shotgun (WGS) entry which is preliminary data.</text>
</comment>
<gene>
    <name evidence="1" type="ORF">ElyMa_004094200</name>
</gene>
<proteinExistence type="predicted"/>
<sequence length="87" mass="9654">MKSLDMPHDSPIKNQPITEAVTLRQPIIVAVTLRPSTIPTIPISLACVSLSVHHFYINSTLLGGYQNEANFEGARWSGLTRLRFHGQ</sequence>
<accession>A0AAV4GBC2</accession>
<keyword evidence="2" id="KW-1185">Reference proteome</keyword>
<organism evidence="1 2">
    <name type="scientific">Elysia marginata</name>
    <dbReference type="NCBI Taxonomy" id="1093978"/>
    <lineage>
        <taxon>Eukaryota</taxon>
        <taxon>Metazoa</taxon>
        <taxon>Spiralia</taxon>
        <taxon>Lophotrochozoa</taxon>
        <taxon>Mollusca</taxon>
        <taxon>Gastropoda</taxon>
        <taxon>Heterobranchia</taxon>
        <taxon>Euthyneura</taxon>
        <taxon>Panpulmonata</taxon>
        <taxon>Sacoglossa</taxon>
        <taxon>Placobranchoidea</taxon>
        <taxon>Plakobranchidae</taxon>
        <taxon>Elysia</taxon>
    </lineage>
</organism>